<comment type="caution">
    <text evidence="2">The sequence shown here is derived from an EMBL/GenBank/DDBJ whole genome shotgun (WGS) entry which is preliminary data.</text>
</comment>
<name>A0ABV9CM73_9ACTN</name>
<dbReference type="PROSITE" id="PS50943">
    <property type="entry name" value="HTH_CROC1"/>
    <property type="match status" value="1"/>
</dbReference>
<keyword evidence="3" id="KW-1185">Reference proteome</keyword>
<dbReference type="Proteomes" id="UP001596004">
    <property type="component" value="Unassembled WGS sequence"/>
</dbReference>
<evidence type="ECO:0000313" key="2">
    <source>
        <dbReference type="EMBL" id="MFC4533552.1"/>
    </source>
</evidence>
<feature type="domain" description="HTH cro/C1-type" evidence="1">
    <location>
        <begin position="21"/>
        <end position="56"/>
    </location>
</feature>
<dbReference type="EMBL" id="JBHSFP010000016">
    <property type="protein sequence ID" value="MFC4533552.1"/>
    <property type="molecule type" value="Genomic_DNA"/>
</dbReference>
<dbReference type="CDD" id="cd00093">
    <property type="entry name" value="HTH_XRE"/>
    <property type="match status" value="1"/>
</dbReference>
<dbReference type="Pfam" id="PF19054">
    <property type="entry name" value="DUF5753"/>
    <property type="match status" value="1"/>
</dbReference>
<dbReference type="RefSeq" id="WP_380843122.1">
    <property type="nucleotide sequence ID" value="NZ_JBHSFP010000016.1"/>
</dbReference>
<dbReference type="Pfam" id="PF13560">
    <property type="entry name" value="HTH_31"/>
    <property type="match status" value="1"/>
</dbReference>
<dbReference type="Gene3D" id="1.10.260.40">
    <property type="entry name" value="lambda repressor-like DNA-binding domains"/>
    <property type="match status" value="1"/>
</dbReference>
<dbReference type="InterPro" id="IPR010982">
    <property type="entry name" value="Lambda_DNA-bd_dom_sf"/>
</dbReference>
<protein>
    <submittedName>
        <fullName evidence="2">Scr1 family TA system antitoxin-like transcriptional regulator</fullName>
    </submittedName>
</protein>
<evidence type="ECO:0000259" key="1">
    <source>
        <dbReference type="PROSITE" id="PS50943"/>
    </source>
</evidence>
<gene>
    <name evidence="2" type="ORF">ACFO60_22510</name>
</gene>
<dbReference type="SUPFAM" id="SSF47413">
    <property type="entry name" value="lambda repressor-like DNA-binding domains"/>
    <property type="match status" value="1"/>
</dbReference>
<proteinExistence type="predicted"/>
<accession>A0ABV9CM73</accession>
<reference evidence="3" key="1">
    <citation type="journal article" date="2019" name="Int. J. Syst. Evol. Microbiol.">
        <title>The Global Catalogue of Microorganisms (GCM) 10K type strain sequencing project: providing services to taxonomists for standard genome sequencing and annotation.</title>
        <authorList>
            <consortium name="The Broad Institute Genomics Platform"/>
            <consortium name="The Broad Institute Genome Sequencing Center for Infectious Disease"/>
            <person name="Wu L."/>
            <person name="Ma J."/>
        </authorList>
    </citation>
    <scope>NUCLEOTIDE SEQUENCE [LARGE SCALE GENOMIC DNA]</scope>
    <source>
        <strain evidence="3">CGMCC 4.7132</strain>
    </source>
</reference>
<sequence length="294" mass="33318">MPLPVELNPETSPLARFGYEVRRHRLAANLTQKQLANKVMFSASMVGMVERAARKPEKAFARRCDEIFELDGVLTEIWLMADRWKDAAPPWFRHGLEAEQEATALRTWDPLLFFGLMQTEDYARHVLAGEPGITPEMLEQRLTTRLQRKSVLSKAEPPILWAVIDEGVLHRPIGGPKVMCEQLAYVLELAERPKVRIQILPYSASSTCGLLSAFVITELPGHWTTVWAESSIQGKVTDEPDIVRSVTHRYDALRVEALPQHLSLEIIKKEMERWTGAGRCGGSRRDLVRTEDLA</sequence>
<organism evidence="2 3">
    <name type="scientific">Sphaerisporangium dianthi</name>
    <dbReference type="NCBI Taxonomy" id="1436120"/>
    <lineage>
        <taxon>Bacteria</taxon>
        <taxon>Bacillati</taxon>
        <taxon>Actinomycetota</taxon>
        <taxon>Actinomycetes</taxon>
        <taxon>Streptosporangiales</taxon>
        <taxon>Streptosporangiaceae</taxon>
        <taxon>Sphaerisporangium</taxon>
    </lineage>
</organism>
<dbReference type="SMART" id="SM00530">
    <property type="entry name" value="HTH_XRE"/>
    <property type="match status" value="1"/>
</dbReference>
<dbReference type="InterPro" id="IPR001387">
    <property type="entry name" value="Cro/C1-type_HTH"/>
</dbReference>
<dbReference type="InterPro" id="IPR043917">
    <property type="entry name" value="DUF5753"/>
</dbReference>
<evidence type="ECO:0000313" key="3">
    <source>
        <dbReference type="Proteomes" id="UP001596004"/>
    </source>
</evidence>